<dbReference type="InterPro" id="IPR050334">
    <property type="entry name" value="Molybdenum_import_ModC"/>
</dbReference>
<dbReference type="PANTHER" id="PTHR43514:SF1">
    <property type="entry name" value="SULFATE_THIOSULFATE IMPORT ATP-BINDING PROTEIN CYSA"/>
    <property type="match status" value="1"/>
</dbReference>
<dbReference type="RefSeq" id="WP_011124300.1">
    <property type="nucleotide sequence ID" value="NC_005042.1"/>
</dbReference>
<dbReference type="eggNOG" id="COG1122">
    <property type="taxonomic scope" value="Bacteria"/>
</dbReference>
<keyword evidence="2" id="KW-0547">Nucleotide-binding</keyword>
<dbReference type="EMBL" id="AE017126">
    <property type="protein sequence ID" value="AAP99191.1"/>
    <property type="molecule type" value="Genomic_DNA"/>
</dbReference>
<dbReference type="InterPro" id="IPR027417">
    <property type="entry name" value="P-loop_NTPase"/>
</dbReference>
<keyword evidence="3" id="KW-0067">ATP-binding</keyword>
<dbReference type="PANTHER" id="PTHR43514">
    <property type="entry name" value="ABC TRANSPORTER I FAMILY MEMBER 10"/>
    <property type="match status" value="1"/>
</dbReference>
<dbReference type="OrthoDB" id="9784332at2"/>
<name>Q7VE68_PROMA</name>
<evidence type="ECO:0000259" key="4">
    <source>
        <dbReference type="PROSITE" id="PS50893"/>
    </source>
</evidence>
<proteinExistence type="predicted"/>
<dbReference type="SMART" id="SM00382">
    <property type="entry name" value="AAA"/>
    <property type="match status" value="1"/>
</dbReference>
<dbReference type="InterPro" id="IPR003439">
    <property type="entry name" value="ABC_transporter-like_ATP-bd"/>
</dbReference>
<accession>Q7VE68</accession>
<dbReference type="SUPFAM" id="SSF52540">
    <property type="entry name" value="P-loop containing nucleoside triphosphate hydrolases"/>
    <property type="match status" value="1"/>
</dbReference>
<evidence type="ECO:0000313" key="5">
    <source>
        <dbReference type="EMBL" id="AAP99191.1"/>
    </source>
</evidence>
<protein>
    <submittedName>
        <fullName evidence="5">ABC-type cobalt transport system ATPase component</fullName>
    </submittedName>
</protein>
<dbReference type="InterPro" id="IPR003593">
    <property type="entry name" value="AAA+_ATPase"/>
</dbReference>
<dbReference type="PROSITE" id="PS50893">
    <property type="entry name" value="ABC_TRANSPORTER_2"/>
    <property type="match status" value="1"/>
</dbReference>
<evidence type="ECO:0000256" key="2">
    <source>
        <dbReference type="ARBA" id="ARBA00022741"/>
    </source>
</evidence>
<dbReference type="Gene3D" id="3.40.50.300">
    <property type="entry name" value="P-loop containing nucleotide triphosphate hydrolases"/>
    <property type="match status" value="1"/>
</dbReference>
<dbReference type="EnsemblBacteria" id="AAP99191">
    <property type="protein sequence ID" value="AAP99191"/>
    <property type="gene ID" value="Pro_0145"/>
</dbReference>
<dbReference type="AlphaFoldDB" id="Q7VE68"/>
<dbReference type="Proteomes" id="UP000001420">
    <property type="component" value="Chromosome"/>
</dbReference>
<dbReference type="GO" id="GO:0016020">
    <property type="term" value="C:membrane"/>
    <property type="evidence" value="ECO:0007669"/>
    <property type="project" value="InterPro"/>
</dbReference>
<dbReference type="InterPro" id="IPR015856">
    <property type="entry name" value="ABC_transpr_CbiO/EcfA_su"/>
</dbReference>
<dbReference type="PATRIC" id="fig|167539.5.peg.151"/>
<dbReference type="KEGG" id="pma:Pro_0145"/>
<evidence type="ECO:0000256" key="1">
    <source>
        <dbReference type="ARBA" id="ARBA00022448"/>
    </source>
</evidence>
<gene>
    <name evidence="5" type="primary">cbiO</name>
    <name evidence="5" type="ordered locus">Pro_0145</name>
</gene>
<dbReference type="GO" id="GO:0005524">
    <property type="term" value="F:ATP binding"/>
    <property type="evidence" value="ECO:0007669"/>
    <property type="project" value="UniProtKB-KW"/>
</dbReference>
<dbReference type="InterPro" id="IPR017871">
    <property type="entry name" value="ABC_transporter-like_CS"/>
</dbReference>
<sequence>MGGNPKEILSSQSSTNSLTLNNISYSWKAGTKALDNCSFSIPTPGLWMLVGANGSGKSTLFRLISGLIAPQSGQIICSLKPALMLQNPDHQLLLPSCASDLLLSLPPELNTQQRNERIAFHLRQVGLSDMEDRPIHTLSGGQKQRLALAGALASEANLLLLDEPTALLDKSSQKSILDILRRISRKSLKDPITALWITHRLEELTYCDGAAIMEQGRLGQWFSGAEVIEKLK</sequence>
<feature type="domain" description="ABC transporter" evidence="4">
    <location>
        <begin position="18"/>
        <end position="231"/>
    </location>
</feature>
<reference evidence="5 6" key="1">
    <citation type="journal article" date="2003" name="Proc. Natl. Acad. Sci. U.S.A.">
        <title>Genome sequence of the cyanobacterium Prochlorococcus marinus SS120, a nearly minimal oxyphototrophic genome.</title>
        <authorList>
            <person name="Dufresne A."/>
            <person name="Salanoubat M."/>
            <person name="Partensky F."/>
            <person name="Artiguenave F."/>
            <person name="Axmann I.M."/>
            <person name="Barbe V."/>
            <person name="Duprat S."/>
            <person name="Galperin M.Y."/>
            <person name="Koonin E.V."/>
            <person name="Le Gall F."/>
            <person name="Makarova K.S."/>
            <person name="Ostrowski M."/>
            <person name="Oztas S."/>
            <person name="Robert C."/>
            <person name="Rogozin I.B."/>
            <person name="Scanlan D.J."/>
            <person name="Tandeau de Marsac N."/>
            <person name="Weissenbach J."/>
            <person name="Wincker P."/>
            <person name="Wolf Y.I."/>
            <person name="Hess W.R."/>
        </authorList>
    </citation>
    <scope>NUCLEOTIDE SEQUENCE [LARGE SCALE GENOMIC DNA]</scope>
    <source>
        <strain evidence="6">SARG / CCMP1375 / SS120</strain>
    </source>
</reference>
<dbReference type="STRING" id="167539.Pro_0145"/>
<keyword evidence="1" id="KW-0813">Transport</keyword>
<dbReference type="GO" id="GO:0022857">
    <property type="term" value="F:transmembrane transporter activity"/>
    <property type="evidence" value="ECO:0007669"/>
    <property type="project" value="UniProtKB-ARBA"/>
</dbReference>
<dbReference type="GO" id="GO:0016887">
    <property type="term" value="F:ATP hydrolysis activity"/>
    <property type="evidence" value="ECO:0007669"/>
    <property type="project" value="InterPro"/>
</dbReference>
<dbReference type="HOGENOM" id="CLU_000604_1_22_3"/>
<dbReference type="CDD" id="cd03225">
    <property type="entry name" value="ABC_cobalt_CbiO_domain1"/>
    <property type="match status" value="1"/>
</dbReference>
<evidence type="ECO:0000313" key="6">
    <source>
        <dbReference type="Proteomes" id="UP000001420"/>
    </source>
</evidence>
<organism evidence="5 6">
    <name type="scientific">Prochlorococcus marinus (strain SARG / CCMP1375 / SS120)</name>
    <dbReference type="NCBI Taxonomy" id="167539"/>
    <lineage>
        <taxon>Bacteria</taxon>
        <taxon>Bacillati</taxon>
        <taxon>Cyanobacteriota</taxon>
        <taxon>Cyanophyceae</taxon>
        <taxon>Synechococcales</taxon>
        <taxon>Prochlorococcaceae</taxon>
        <taxon>Prochlorococcus</taxon>
    </lineage>
</organism>
<dbReference type="PROSITE" id="PS00211">
    <property type="entry name" value="ABC_TRANSPORTER_1"/>
    <property type="match status" value="1"/>
</dbReference>
<evidence type="ECO:0000256" key="3">
    <source>
        <dbReference type="ARBA" id="ARBA00022840"/>
    </source>
</evidence>
<keyword evidence="6" id="KW-1185">Reference proteome</keyword>
<dbReference type="Pfam" id="PF00005">
    <property type="entry name" value="ABC_tran"/>
    <property type="match status" value="1"/>
</dbReference>